<dbReference type="Proteomes" id="UP000215459">
    <property type="component" value="Unassembled WGS sequence"/>
</dbReference>
<comment type="caution">
    <text evidence="2">The sequence shown here is derived from an EMBL/GenBank/DDBJ whole genome shotgun (WGS) entry which is preliminary data.</text>
</comment>
<feature type="region of interest" description="Disordered" evidence="1">
    <location>
        <begin position="75"/>
        <end position="94"/>
    </location>
</feature>
<proteinExistence type="predicted"/>
<dbReference type="AlphaFoldDB" id="A0A235B7U0"/>
<evidence type="ECO:0000313" key="2">
    <source>
        <dbReference type="EMBL" id="OYD08049.1"/>
    </source>
</evidence>
<evidence type="ECO:0000313" key="3">
    <source>
        <dbReference type="Proteomes" id="UP000215459"/>
    </source>
</evidence>
<keyword evidence="3" id="KW-1185">Reference proteome</keyword>
<accession>A0A235B7U0</accession>
<organism evidence="2 3">
    <name type="scientific">Paludifilum halophilum</name>
    <dbReference type="NCBI Taxonomy" id="1642702"/>
    <lineage>
        <taxon>Bacteria</taxon>
        <taxon>Bacillati</taxon>
        <taxon>Bacillota</taxon>
        <taxon>Bacilli</taxon>
        <taxon>Bacillales</taxon>
        <taxon>Thermoactinomycetaceae</taxon>
        <taxon>Paludifilum</taxon>
    </lineage>
</organism>
<evidence type="ECO:0000256" key="1">
    <source>
        <dbReference type="SAM" id="MobiDB-lite"/>
    </source>
</evidence>
<sequence length="145" mass="16353">MGTFVERVVAELIPDLCWETPTDTCPVERMDGIMLFMTSIPPIYRDCILIHRYTGCYHVKSPIVMCGFPPNGENGFEENPAGSRGNGNDRKIESHRLKAGWRRGKYKGPPNKKGQCSIGSEYPSGHLKGVVYHLSDFCHPTQRRI</sequence>
<dbReference type="EMBL" id="NOWF01000004">
    <property type="protein sequence ID" value="OYD08049.1"/>
    <property type="molecule type" value="Genomic_DNA"/>
</dbReference>
<reference evidence="2 3" key="1">
    <citation type="submission" date="2017-07" db="EMBL/GenBank/DDBJ databases">
        <title>The genome sequence of Paludifilum halophilum highlights mechanisms for microbial adaptation to high salt environemnts.</title>
        <authorList>
            <person name="Belbahri L."/>
        </authorList>
    </citation>
    <scope>NUCLEOTIDE SEQUENCE [LARGE SCALE GENOMIC DNA]</scope>
    <source>
        <strain evidence="2 3">DSM 102817</strain>
    </source>
</reference>
<protein>
    <submittedName>
        <fullName evidence="2">Uncharacterized protein</fullName>
    </submittedName>
</protein>
<name>A0A235B7U0_9BACL</name>
<gene>
    <name evidence="2" type="ORF">CHM34_08015</name>
</gene>